<accession>A0A426ZGY6</accession>
<dbReference type="GO" id="GO:0034039">
    <property type="term" value="F:8-oxo-7,8-dihydroguanine DNA N-glycosylase activity"/>
    <property type="evidence" value="ECO:0007669"/>
    <property type="project" value="TreeGrafter"/>
</dbReference>
<dbReference type="GO" id="GO:0006285">
    <property type="term" value="P:base-excision repair, AP site formation"/>
    <property type="evidence" value="ECO:0007669"/>
    <property type="project" value="TreeGrafter"/>
</dbReference>
<evidence type="ECO:0000313" key="1">
    <source>
        <dbReference type="EMBL" id="RRT63250.1"/>
    </source>
</evidence>
<dbReference type="SUPFAM" id="SSF48150">
    <property type="entry name" value="DNA-glycosylase"/>
    <property type="match status" value="1"/>
</dbReference>
<comment type="caution">
    <text evidence="1">The sequence shown here is derived from an EMBL/GenBank/DDBJ whole genome shotgun (WGS) entry which is preliminary data.</text>
</comment>
<dbReference type="InterPro" id="IPR052054">
    <property type="entry name" value="Oxidative_DNA_repair_enzyme"/>
</dbReference>
<sequence>MTNLKRTEVIWHKMQCHFSTMTITLTFLNGWKHPLSEKLIVSMILRDDQLLTNRMLPAQLVSYHREFLCLPNAQENFPSPEELANVDVNYLASRCKLGFRSQWIVPLAQDIVEHNLQFGKLEEICNGSTLYSYDKLDKELFVIHGFDPFTRAYILMCMGFYHKIPSDSETIRHLKQFHSIKNCTVRTSRKNLEAIYLHHSNSWHIGMQFLAFLFFLCAKFPIDVISFCSSGFNKVRRLH</sequence>
<dbReference type="AlphaFoldDB" id="A0A426ZGY6"/>
<dbReference type="GO" id="GO:0005634">
    <property type="term" value="C:nucleus"/>
    <property type="evidence" value="ECO:0007669"/>
    <property type="project" value="TreeGrafter"/>
</dbReference>
<evidence type="ECO:0000313" key="2">
    <source>
        <dbReference type="Proteomes" id="UP000287651"/>
    </source>
</evidence>
<dbReference type="PANTHER" id="PTHR10242:SF4">
    <property type="entry name" value="OS07G0657600 PROTEIN"/>
    <property type="match status" value="1"/>
</dbReference>
<dbReference type="InterPro" id="IPR011257">
    <property type="entry name" value="DNA_glycosylase"/>
</dbReference>
<gene>
    <name evidence="1" type="ORF">B296_00010127</name>
</gene>
<reference evidence="1 2" key="1">
    <citation type="journal article" date="2014" name="Agronomy (Basel)">
        <title>A Draft Genome Sequence for Ensete ventricosum, the Drought-Tolerant Tree Against Hunger.</title>
        <authorList>
            <person name="Harrison J."/>
            <person name="Moore K.A."/>
            <person name="Paszkiewicz K."/>
            <person name="Jones T."/>
            <person name="Grant M."/>
            <person name="Ambacheew D."/>
            <person name="Muzemil S."/>
            <person name="Studholme D.J."/>
        </authorList>
    </citation>
    <scope>NUCLEOTIDE SEQUENCE [LARGE SCALE GENOMIC DNA]</scope>
</reference>
<protein>
    <submittedName>
        <fullName evidence="1">Uncharacterized protein</fullName>
    </submittedName>
</protein>
<dbReference type="EMBL" id="AMZH03006666">
    <property type="protein sequence ID" value="RRT63250.1"/>
    <property type="molecule type" value="Genomic_DNA"/>
</dbReference>
<proteinExistence type="predicted"/>
<organism evidence="1 2">
    <name type="scientific">Ensete ventricosum</name>
    <name type="common">Abyssinian banana</name>
    <name type="synonym">Musa ensete</name>
    <dbReference type="NCBI Taxonomy" id="4639"/>
    <lineage>
        <taxon>Eukaryota</taxon>
        <taxon>Viridiplantae</taxon>
        <taxon>Streptophyta</taxon>
        <taxon>Embryophyta</taxon>
        <taxon>Tracheophyta</taxon>
        <taxon>Spermatophyta</taxon>
        <taxon>Magnoliopsida</taxon>
        <taxon>Liliopsida</taxon>
        <taxon>Zingiberales</taxon>
        <taxon>Musaceae</taxon>
        <taxon>Ensete</taxon>
    </lineage>
</organism>
<dbReference type="Proteomes" id="UP000287651">
    <property type="component" value="Unassembled WGS sequence"/>
</dbReference>
<name>A0A426ZGY6_ENSVE</name>
<dbReference type="Gene3D" id="1.10.340.30">
    <property type="entry name" value="Hypothetical protein, domain 2"/>
    <property type="match status" value="1"/>
</dbReference>
<dbReference type="PANTHER" id="PTHR10242">
    <property type="entry name" value="8-OXOGUANINE DNA GLYCOSYLASE"/>
    <property type="match status" value="1"/>
</dbReference>